<dbReference type="EMBL" id="MLFT02000007">
    <property type="protein sequence ID" value="PHT42458.1"/>
    <property type="molecule type" value="Genomic_DNA"/>
</dbReference>
<dbReference type="GO" id="GO:0020037">
    <property type="term" value="F:heme binding"/>
    <property type="evidence" value="ECO:0007669"/>
    <property type="project" value="InterPro"/>
</dbReference>
<reference evidence="14" key="2">
    <citation type="journal article" date="2017" name="J. Anim. Genet.">
        <title>Multiple reference genome sequences of hot pepper reveal the massive evolution of plant disease resistance genes by retroduplication.</title>
        <authorList>
            <person name="Kim S."/>
            <person name="Park J."/>
            <person name="Yeom S.-I."/>
            <person name="Kim Y.-M."/>
            <person name="Seo E."/>
            <person name="Kim K.-T."/>
            <person name="Kim M.-S."/>
            <person name="Lee J.M."/>
            <person name="Cheong K."/>
            <person name="Shin H.-S."/>
            <person name="Kim S.-B."/>
            <person name="Han K."/>
            <person name="Lee J."/>
            <person name="Park M."/>
            <person name="Lee H.-A."/>
            <person name="Lee H.-Y."/>
            <person name="Lee Y."/>
            <person name="Oh S."/>
            <person name="Lee J.H."/>
            <person name="Choi E."/>
            <person name="Choi E."/>
            <person name="Lee S.E."/>
            <person name="Jeon J."/>
            <person name="Kim H."/>
            <person name="Choi G."/>
            <person name="Song H."/>
            <person name="Lee J."/>
            <person name="Lee S.-C."/>
            <person name="Kwon J.-K."/>
            <person name="Lee H.-Y."/>
            <person name="Koo N."/>
            <person name="Hong Y."/>
            <person name="Kim R.W."/>
            <person name="Kang W.-H."/>
            <person name="Huh J.H."/>
            <person name="Kang B.-C."/>
            <person name="Yang T.-J."/>
            <person name="Lee Y.-H."/>
            <person name="Bennetzen J.L."/>
            <person name="Choi D."/>
        </authorList>
    </citation>
    <scope>NUCLEOTIDE SEQUENCE [LARGE SCALE GENOMIC DNA]</scope>
    <source>
        <strain evidence="14">cv. PBC81</strain>
    </source>
</reference>
<keyword evidence="3 11" id="KW-0349">Heme</keyword>
<evidence type="ECO:0000256" key="2">
    <source>
        <dbReference type="ARBA" id="ARBA00010617"/>
    </source>
</evidence>
<dbReference type="InterPro" id="IPR001128">
    <property type="entry name" value="Cyt_P450"/>
</dbReference>
<evidence type="ECO:0000256" key="12">
    <source>
        <dbReference type="RuleBase" id="RU000461"/>
    </source>
</evidence>
<evidence type="ECO:0000313" key="13">
    <source>
        <dbReference type="EMBL" id="PHT42458.1"/>
    </source>
</evidence>
<evidence type="ECO:0000256" key="1">
    <source>
        <dbReference type="ARBA" id="ARBA00004370"/>
    </source>
</evidence>
<dbReference type="PROSITE" id="PS00086">
    <property type="entry name" value="CYTOCHROME_P450"/>
    <property type="match status" value="1"/>
</dbReference>
<dbReference type="AlphaFoldDB" id="A0A2G2WB23"/>
<keyword evidence="5 11" id="KW-0479">Metal-binding</keyword>
<keyword evidence="6" id="KW-1133">Transmembrane helix</keyword>
<gene>
    <name evidence="13" type="ORF">CQW23_16483</name>
</gene>
<evidence type="ECO:0000256" key="9">
    <source>
        <dbReference type="ARBA" id="ARBA00023033"/>
    </source>
</evidence>
<evidence type="ECO:0000256" key="4">
    <source>
        <dbReference type="ARBA" id="ARBA00022692"/>
    </source>
</evidence>
<dbReference type="PANTHER" id="PTHR47950:SF4">
    <property type="entry name" value="GERANIOL 8-HYDROXYLASE-LIKE"/>
    <property type="match status" value="1"/>
</dbReference>
<dbReference type="Gene3D" id="1.10.630.10">
    <property type="entry name" value="Cytochrome P450"/>
    <property type="match status" value="1"/>
</dbReference>
<keyword evidence="9 12" id="KW-0503">Monooxygenase</keyword>
<sequence>MANLKVYIAYPMANLKVLINVWEIGRDSNFWEDPLVFKPERFWNSKLDVRGQDFGLIPFGAGRRICPGLSLALRMVSVMLGSLLNSFNWKLEADINDPEELDMEERFGITLAKVQPLRAIPSLL</sequence>
<evidence type="ECO:0000256" key="11">
    <source>
        <dbReference type="PIRSR" id="PIRSR602401-1"/>
    </source>
</evidence>
<evidence type="ECO:0000256" key="3">
    <source>
        <dbReference type="ARBA" id="ARBA00022617"/>
    </source>
</evidence>
<comment type="subcellular location">
    <subcellularLocation>
        <location evidence="1">Membrane</location>
    </subcellularLocation>
</comment>
<evidence type="ECO:0000313" key="14">
    <source>
        <dbReference type="Proteomes" id="UP000224567"/>
    </source>
</evidence>
<reference evidence="13 14" key="1">
    <citation type="journal article" date="2017" name="Genome Biol.">
        <title>New reference genome sequences of hot pepper reveal the massive evolution of plant disease-resistance genes by retroduplication.</title>
        <authorList>
            <person name="Kim S."/>
            <person name="Park J."/>
            <person name="Yeom S.I."/>
            <person name="Kim Y.M."/>
            <person name="Seo E."/>
            <person name="Kim K.T."/>
            <person name="Kim M.S."/>
            <person name="Lee J.M."/>
            <person name="Cheong K."/>
            <person name="Shin H.S."/>
            <person name="Kim S.B."/>
            <person name="Han K."/>
            <person name="Lee J."/>
            <person name="Park M."/>
            <person name="Lee H.A."/>
            <person name="Lee H.Y."/>
            <person name="Lee Y."/>
            <person name="Oh S."/>
            <person name="Lee J.H."/>
            <person name="Choi E."/>
            <person name="Choi E."/>
            <person name="Lee S.E."/>
            <person name="Jeon J."/>
            <person name="Kim H."/>
            <person name="Choi G."/>
            <person name="Song H."/>
            <person name="Lee J."/>
            <person name="Lee S.C."/>
            <person name="Kwon J.K."/>
            <person name="Lee H.Y."/>
            <person name="Koo N."/>
            <person name="Hong Y."/>
            <person name="Kim R.W."/>
            <person name="Kang W.H."/>
            <person name="Huh J.H."/>
            <person name="Kang B.C."/>
            <person name="Yang T.J."/>
            <person name="Lee Y.H."/>
            <person name="Bennetzen J.L."/>
            <person name="Choi D."/>
        </authorList>
    </citation>
    <scope>NUCLEOTIDE SEQUENCE [LARGE SCALE GENOMIC DNA]</scope>
    <source>
        <strain evidence="14">cv. PBC81</strain>
    </source>
</reference>
<comment type="cofactor">
    <cofactor evidence="11">
        <name>heme</name>
        <dbReference type="ChEBI" id="CHEBI:30413"/>
    </cofactor>
</comment>
<dbReference type="GO" id="GO:0005506">
    <property type="term" value="F:iron ion binding"/>
    <property type="evidence" value="ECO:0007669"/>
    <property type="project" value="InterPro"/>
</dbReference>
<dbReference type="GO" id="GO:0016020">
    <property type="term" value="C:membrane"/>
    <property type="evidence" value="ECO:0007669"/>
    <property type="project" value="UniProtKB-SubCell"/>
</dbReference>
<dbReference type="GO" id="GO:0004497">
    <property type="term" value="F:monooxygenase activity"/>
    <property type="evidence" value="ECO:0007669"/>
    <property type="project" value="UniProtKB-KW"/>
</dbReference>
<protein>
    <submittedName>
        <fullName evidence="13">Geraniol 8-hydroxylase</fullName>
    </submittedName>
</protein>
<evidence type="ECO:0000256" key="7">
    <source>
        <dbReference type="ARBA" id="ARBA00023002"/>
    </source>
</evidence>
<dbReference type="SUPFAM" id="SSF48264">
    <property type="entry name" value="Cytochrome P450"/>
    <property type="match status" value="1"/>
</dbReference>
<evidence type="ECO:0000256" key="6">
    <source>
        <dbReference type="ARBA" id="ARBA00022989"/>
    </source>
</evidence>
<dbReference type="PANTHER" id="PTHR47950">
    <property type="entry name" value="CYTOCHROME P450, FAMILY 76, SUBFAMILY C, POLYPEPTIDE 5-RELATED"/>
    <property type="match status" value="1"/>
</dbReference>
<name>A0A2G2WB23_CAPBA</name>
<evidence type="ECO:0000256" key="5">
    <source>
        <dbReference type="ARBA" id="ARBA00022723"/>
    </source>
</evidence>
<keyword evidence="14" id="KW-1185">Reference proteome</keyword>
<comment type="similarity">
    <text evidence="2 12">Belongs to the cytochrome P450 family.</text>
</comment>
<dbReference type="PRINTS" id="PR00463">
    <property type="entry name" value="EP450I"/>
</dbReference>
<feature type="binding site" description="axial binding residue" evidence="11">
    <location>
        <position position="66"/>
    </location>
    <ligand>
        <name>heme</name>
        <dbReference type="ChEBI" id="CHEBI:30413"/>
    </ligand>
    <ligandPart>
        <name>Fe</name>
        <dbReference type="ChEBI" id="CHEBI:18248"/>
    </ligandPart>
</feature>
<keyword evidence="10" id="KW-0472">Membrane</keyword>
<keyword evidence="4" id="KW-0812">Transmembrane</keyword>
<dbReference type="Pfam" id="PF00067">
    <property type="entry name" value="p450"/>
    <property type="match status" value="1"/>
</dbReference>
<evidence type="ECO:0000256" key="10">
    <source>
        <dbReference type="ARBA" id="ARBA00023136"/>
    </source>
</evidence>
<keyword evidence="7 12" id="KW-0560">Oxidoreductase</keyword>
<organism evidence="13 14">
    <name type="scientific">Capsicum baccatum</name>
    <name type="common">Peruvian pepper</name>
    <dbReference type="NCBI Taxonomy" id="33114"/>
    <lineage>
        <taxon>Eukaryota</taxon>
        <taxon>Viridiplantae</taxon>
        <taxon>Streptophyta</taxon>
        <taxon>Embryophyta</taxon>
        <taxon>Tracheophyta</taxon>
        <taxon>Spermatophyta</taxon>
        <taxon>Magnoliopsida</taxon>
        <taxon>eudicotyledons</taxon>
        <taxon>Gunneridae</taxon>
        <taxon>Pentapetalae</taxon>
        <taxon>asterids</taxon>
        <taxon>lamiids</taxon>
        <taxon>Solanales</taxon>
        <taxon>Solanaceae</taxon>
        <taxon>Solanoideae</taxon>
        <taxon>Capsiceae</taxon>
        <taxon>Capsicum</taxon>
    </lineage>
</organism>
<evidence type="ECO:0000256" key="8">
    <source>
        <dbReference type="ARBA" id="ARBA00023004"/>
    </source>
</evidence>
<proteinExistence type="inferred from homology"/>
<dbReference type="OrthoDB" id="6764281at2759"/>
<dbReference type="InterPro" id="IPR002401">
    <property type="entry name" value="Cyt_P450_E_grp-I"/>
</dbReference>
<dbReference type="InterPro" id="IPR017972">
    <property type="entry name" value="Cyt_P450_CS"/>
</dbReference>
<dbReference type="Proteomes" id="UP000224567">
    <property type="component" value="Unassembled WGS sequence"/>
</dbReference>
<dbReference type="GO" id="GO:0016705">
    <property type="term" value="F:oxidoreductase activity, acting on paired donors, with incorporation or reduction of molecular oxygen"/>
    <property type="evidence" value="ECO:0007669"/>
    <property type="project" value="InterPro"/>
</dbReference>
<keyword evidence="8 11" id="KW-0408">Iron</keyword>
<comment type="caution">
    <text evidence="13">The sequence shown here is derived from an EMBL/GenBank/DDBJ whole genome shotgun (WGS) entry which is preliminary data.</text>
</comment>
<dbReference type="InterPro" id="IPR036396">
    <property type="entry name" value="Cyt_P450_sf"/>
</dbReference>
<accession>A0A2G2WB23</accession>